<proteinExistence type="predicted"/>
<evidence type="ECO:0000313" key="1">
    <source>
        <dbReference type="EMBL" id="QHT89569.1"/>
    </source>
</evidence>
<organism evidence="1">
    <name type="scientific">viral metagenome</name>
    <dbReference type="NCBI Taxonomy" id="1070528"/>
    <lineage>
        <taxon>unclassified sequences</taxon>
        <taxon>metagenomes</taxon>
        <taxon>organismal metagenomes</taxon>
    </lineage>
</organism>
<dbReference type="EMBL" id="MN740143">
    <property type="protein sequence ID" value="QHT89569.1"/>
    <property type="molecule type" value="Genomic_DNA"/>
</dbReference>
<protein>
    <submittedName>
        <fullName evidence="1">Uncharacterized protein</fullName>
    </submittedName>
</protein>
<dbReference type="AlphaFoldDB" id="A0A6C0I9W4"/>
<sequence length="240" mass="27926">MKNDGNIIPSVKEYDSMVLQTEDTGKIFEMAICLAYGIPYDGKYKYGMEIPEKLKPRLSKLTEIFPMCMHTARKGSRYDYTSVDDNSKHLSAKSTKKGGGKVAPQVIGQSQPKKFCDLLGIEYTTILALKEYIQKEIIKIIPIIVEYTFDCPNIYYNKEKDTIRYITLDQPIVWSSYSFRWTCGWVDWKNSSTLKIIINEKEFSLLEFQFHTKSRTNMAIRWSYENFLNIFADNLTISNF</sequence>
<accession>A0A6C0I9W4</accession>
<name>A0A6C0I9W4_9ZZZZ</name>
<reference evidence="1" key="1">
    <citation type="journal article" date="2020" name="Nature">
        <title>Giant virus diversity and host interactions through global metagenomics.</title>
        <authorList>
            <person name="Schulz F."/>
            <person name="Roux S."/>
            <person name="Paez-Espino D."/>
            <person name="Jungbluth S."/>
            <person name="Walsh D.A."/>
            <person name="Denef V.J."/>
            <person name="McMahon K.D."/>
            <person name="Konstantinidis K.T."/>
            <person name="Eloe-Fadrosh E.A."/>
            <person name="Kyrpides N.C."/>
            <person name="Woyke T."/>
        </authorList>
    </citation>
    <scope>NUCLEOTIDE SEQUENCE</scope>
    <source>
        <strain evidence="1">GVMAG-M-3300023184-60</strain>
    </source>
</reference>